<feature type="region of interest" description="Disordered" evidence="2">
    <location>
        <begin position="417"/>
        <end position="450"/>
    </location>
</feature>
<comment type="caution">
    <text evidence="4">The sequence shown here is derived from an EMBL/GenBank/DDBJ whole genome shotgun (WGS) entry which is preliminary data.</text>
</comment>
<evidence type="ECO:0000313" key="5">
    <source>
        <dbReference type="Proteomes" id="UP000023268"/>
    </source>
</evidence>
<dbReference type="InterPro" id="IPR031304">
    <property type="entry name" value="SLT_2"/>
</dbReference>
<reference evidence="4 5" key="1">
    <citation type="submission" date="2014-02" db="EMBL/GenBank/DDBJ databases">
        <title>Draft Genome of Hylemonella gracilis isolated from the Niagara River.</title>
        <authorList>
            <person name="Pawlowski D.R."/>
            <person name="Koudelka G.B."/>
        </authorList>
    </citation>
    <scope>NUCLEOTIDE SEQUENCE [LARGE SCALE GENOMIC DNA]</scope>
    <source>
        <strain evidence="4 5">Niagara R</strain>
    </source>
</reference>
<proteinExistence type="predicted"/>
<evidence type="ECO:0000256" key="2">
    <source>
        <dbReference type="SAM" id="MobiDB-lite"/>
    </source>
</evidence>
<dbReference type="Proteomes" id="UP000023268">
    <property type="component" value="Unassembled WGS sequence"/>
</dbReference>
<dbReference type="InterPro" id="IPR043426">
    <property type="entry name" value="MltB-like"/>
</dbReference>
<evidence type="ECO:0000259" key="3">
    <source>
        <dbReference type="Pfam" id="PF13406"/>
    </source>
</evidence>
<organism evidence="4 5">
    <name type="scientific">Hylemonella gracilis str. Niagara R</name>
    <dbReference type="NCBI Taxonomy" id="1458275"/>
    <lineage>
        <taxon>Bacteria</taxon>
        <taxon>Pseudomonadati</taxon>
        <taxon>Pseudomonadota</taxon>
        <taxon>Betaproteobacteria</taxon>
        <taxon>Burkholderiales</taxon>
        <taxon>Comamonadaceae</taxon>
        <taxon>Hylemonella</taxon>
    </lineage>
</organism>
<dbReference type="Pfam" id="PF13406">
    <property type="entry name" value="SLT_2"/>
    <property type="match status" value="1"/>
</dbReference>
<protein>
    <submittedName>
        <fullName evidence="4">Lytic transglycosylase</fullName>
    </submittedName>
</protein>
<dbReference type="PANTHER" id="PTHR30163">
    <property type="entry name" value="MEMBRANE-BOUND LYTIC MUREIN TRANSGLYCOSYLASE B"/>
    <property type="match status" value="1"/>
</dbReference>
<name>A0A016XH29_9BURK</name>
<feature type="active site" evidence="1">
    <location>
        <position position="203"/>
    </location>
</feature>
<dbReference type="GO" id="GO:0009253">
    <property type="term" value="P:peptidoglycan catabolic process"/>
    <property type="evidence" value="ECO:0007669"/>
    <property type="project" value="TreeGrafter"/>
</dbReference>
<dbReference type="CDD" id="cd13399">
    <property type="entry name" value="Slt35-like"/>
    <property type="match status" value="1"/>
</dbReference>
<accession>A0A016XH29</accession>
<dbReference type="PANTHER" id="PTHR30163:SF9">
    <property type="entry name" value="MEMBRANE-BOUND LYTIC MUREIN TRANSGLYCOSYLASE B"/>
    <property type="match status" value="1"/>
</dbReference>
<dbReference type="STRING" id="1458275.AZ34_08605"/>
<dbReference type="eggNOG" id="COG2951">
    <property type="taxonomic scope" value="Bacteria"/>
</dbReference>
<feature type="domain" description="Transglycosylase SLT" evidence="3">
    <location>
        <begin position="108"/>
        <end position="409"/>
    </location>
</feature>
<evidence type="ECO:0000256" key="1">
    <source>
        <dbReference type="PIRSR" id="PIRSR611757-1"/>
    </source>
</evidence>
<dbReference type="Gene3D" id="1.10.8.350">
    <property type="entry name" value="Bacterial muramidase"/>
    <property type="match status" value="1"/>
</dbReference>
<dbReference type="AlphaFoldDB" id="A0A016XH29"/>
<dbReference type="InterPro" id="IPR023346">
    <property type="entry name" value="Lysozyme-like_dom_sf"/>
</dbReference>
<dbReference type="GO" id="GO:0008933">
    <property type="term" value="F:peptidoglycan lytic transglycosylase activity"/>
    <property type="evidence" value="ECO:0007669"/>
    <property type="project" value="TreeGrafter"/>
</dbReference>
<dbReference type="InterPro" id="IPR011757">
    <property type="entry name" value="Lytic_transglycosylase_MltB"/>
</dbReference>
<gene>
    <name evidence="4" type="ORF">AZ34_08605</name>
</gene>
<evidence type="ECO:0000313" key="4">
    <source>
        <dbReference type="EMBL" id="EYC51136.1"/>
    </source>
</evidence>
<dbReference type="SUPFAM" id="SSF53955">
    <property type="entry name" value="Lysozyme-like"/>
    <property type="match status" value="1"/>
</dbReference>
<feature type="compositionally biased region" description="Basic and acidic residues" evidence="2">
    <location>
        <begin position="420"/>
        <end position="450"/>
    </location>
</feature>
<dbReference type="NCBIfam" id="TIGR02282">
    <property type="entry name" value="MltB"/>
    <property type="match status" value="1"/>
</dbReference>
<dbReference type="Gene3D" id="1.10.530.10">
    <property type="match status" value="1"/>
</dbReference>
<dbReference type="EMBL" id="JEMG01000001">
    <property type="protein sequence ID" value="EYC51136.1"/>
    <property type="molecule type" value="Genomic_DNA"/>
</dbReference>
<sequence length="450" mass="49089">MDAVRPPSFLSLFPVPLFSLSPRSILSPRPFMPLGWLLGVVMCWSAGGAQAQGGAHTAAKAKLSASAASQSASAQAPTTPRIAPTVPLRRLPSWVDGTGPSYAKRADAMKLADQIAAEQGLDRAWVRRQIARVRQVPQAMERVLPPTPGSRARDWQQYRGNYLQTQRIGAGVAFWRQHEALLARASAEYGVPEEIIVGILGVETYYGRNTGNFRVIEALTTLSLDFPTAHPRAAARTAFFREELAAFLKKCHAAKLDPFQPRGSFAGALGIPQFMPSNWARYGVDFDGDGTVDLSGSVADAIGSVANYFKSFNWKPGMPTHYAVSFDYAVLDLPMLLAPDIKPTFAVEQFSAMGVLLGHDARQHEGPLALVELQNGAYSPSYVAGTENFYAVTRYNWSSYYALAVIELGEAVGQAMSSSRAREQERTTRESPLRENTAREAANEDKSTRM</sequence>